<protein>
    <submittedName>
        <fullName evidence="1">Uncharacterized protein</fullName>
    </submittedName>
</protein>
<evidence type="ECO:0000313" key="2">
    <source>
        <dbReference type="Proteomes" id="UP000094385"/>
    </source>
</evidence>
<organism evidence="1 2">
    <name type="scientific">Lipomyces starkeyi NRRL Y-11557</name>
    <dbReference type="NCBI Taxonomy" id="675824"/>
    <lineage>
        <taxon>Eukaryota</taxon>
        <taxon>Fungi</taxon>
        <taxon>Dikarya</taxon>
        <taxon>Ascomycota</taxon>
        <taxon>Saccharomycotina</taxon>
        <taxon>Lipomycetes</taxon>
        <taxon>Lipomycetales</taxon>
        <taxon>Lipomycetaceae</taxon>
        <taxon>Lipomyces</taxon>
    </lineage>
</organism>
<keyword evidence="2" id="KW-1185">Reference proteome</keyword>
<proteinExistence type="predicted"/>
<dbReference type="Proteomes" id="UP000094385">
    <property type="component" value="Unassembled WGS sequence"/>
</dbReference>
<accession>A0A1E3PTN2</accession>
<dbReference type="AlphaFoldDB" id="A0A1E3PTN2"/>
<evidence type="ECO:0000313" key="1">
    <source>
        <dbReference type="EMBL" id="ODQ68785.1"/>
    </source>
</evidence>
<gene>
    <name evidence="1" type="ORF">LIPSTDRAFT_226615</name>
</gene>
<dbReference type="EMBL" id="KV454316">
    <property type="protein sequence ID" value="ODQ68785.1"/>
    <property type="molecule type" value="Genomic_DNA"/>
</dbReference>
<reference evidence="1 2" key="1">
    <citation type="journal article" date="2016" name="Proc. Natl. Acad. Sci. U.S.A.">
        <title>Comparative genomics of biotechnologically important yeasts.</title>
        <authorList>
            <person name="Riley R."/>
            <person name="Haridas S."/>
            <person name="Wolfe K.H."/>
            <person name="Lopes M.R."/>
            <person name="Hittinger C.T."/>
            <person name="Goeker M."/>
            <person name="Salamov A.A."/>
            <person name="Wisecaver J.H."/>
            <person name="Long T.M."/>
            <person name="Calvey C.H."/>
            <person name="Aerts A.L."/>
            <person name="Barry K.W."/>
            <person name="Choi C."/>
            <person name="Clum A."/>
            <person name="Coughlan A.Y."/>
            <person name="Deshpande S."/>
            <person name="Douglass A.P."/>
            <person name="Hanson S.J."/>
            <person name="Klenk H.-P."/>
            <person name="LaButti K.M."/>
            <person name="Lapidus A."/>
            <person name="Lindquist E.A."/>
            <person name="Lipzen A.M."/>
            <person name="Meier-Kolthoff J.P."/>
            <person name="Ohm R.A."/>
            <person name="Otillar R.P."/>
            <person name="Pangilinan J.L."/>
            <person name="Peng Y."/>
            <person name="Rokas A."/>
            <person name="Rosa C.A."/>
            <person name="Scheuner C."/>
            <person name="Sibirny A.A."/>
            <person name="Slot J.C."/>
            <person name="Stielow J.B."/>
            <person name="Sun H."/>
            <person name="Kurtzman C.P."/>
            <person name="Blackwell M."/>
            <person name="Grigoriev I.V."/>
            <person name="Jeffries T.W."/>
        </authorList>
    </citation>
    <scope>NUCLEOTIDE SEQUENCE [LARGE SCALE GENOMIC DNA]</scope>
    <source>
        <strain evidence="1 2">NRRL Y-11557</strain>
    </source>
</reference>
<sequence length="58" mass="6449">MIGFSKCLISQYWTITSKADNDGKSKLPNISSVLSSMSHMVIHITIYDIISYDLGEPV</sequence>
<name>A0A1E3PTN2_LIPST</name>